<gene>
    <name evidence="1" type="ORF">RGQ30_25800</name>
</gene>
<organism evidence="1 2">
    <name type="scientific">Limnobacter thiooxidans</name>
    <dbReference type="NCBI Taxonomy" id="131080"/>
    <lineage>
        <taxon>Bacteria</taxon>
        <taxon>Pseudomonadati</taxon>
        <taxon>Pseudomonadota</taxon>
        <taxon>Betaproteobacteria</taxon>
        <taxon>Burkholderiales</taxon>
        <taxon>Burkholderiaceae</taxon>
        <taxon>Limnobacter</taxon>
    </lineage>
</organism>
<reference evidence="1 2" key="1">
    <citation type="submission" date="2023-10" db="EMBL/GenBank/DDBJ databases">
        <title>Complete Genome Sequence of Limnobacter thiooxidans CS-K2T, Isolated from freshwater lake sediments in Bavaria, Germany.</title>
        <authorList>
            <person name="Naruki M."/>
            <person name="Watanabe A."/>
            <person name="Warashina T."/>
            <person name="Morita T."/>
            <person name="Arakawa K."/>
        </authorList>
    </citation>
    <scope>NUCLEOTIDE SEQUENCE [LARGE SCALE GENOMIC DNA]</scope>
    <source>
        <strain evidence="1 2">CS-K2</strain>
    </source>
</reference>
<dbReference type="KEGG" id="lto:RGQ30_25800"/>
<dbReference type="EMBL" id="AP028947">
    <property type="protein sequence ID" value="BET27079.1"/>
    <property type="molecule type" value="Genomic_DNA"/>
</dbReference>
<dbReference type="AlphaFoldDB" id="A0AA86J0A5"/>
<proteinExistence type="predicted"/>
<evidence type="ECO:0000313" key="1">
    <source>
        <dbReference type="EMBL" id="BET27079.1"/>
    </source>
</evidence>
<dbReference type="Proteomes" id="UP001329151">
    <property type="component" value="Chromosome"/>
</dbReference>
<protein>
    <submittedName>
        <fullName evidence="1">Uncharacterized protein</fullName>
    </submittedName>
</protein>
<sequence>MLDHHLLEPYVSTLAQFSTPANVQDFSNPAQQALMNTAWSGNVNRWVEASLVGDVWDLVNYGPRPAFYNPLTTDVPAIAANAAIPWQAFPGRISALFSNNSNDWFEWADNGVTQQVTTDLCTQQSITPIPYPPTGPRGWQDEYCEWSVQRNSNNQITSVMFTCENPEYWFTLWEVSPAQVLALYQSLVSPNVQLADLCVPNVNDPITGQPAYNPLNKWNAGTQTLPNSGGAVHLTSSPNTLGAEFDLAAAATIPRSVNGQPVQSASQLVCCAKYGKIGRHSDPTIGQTVNQVVNYTASLPQAQATLTNPVGLYMQTPNFTQYTTPDGTPASEFWTVVRGELKNPSIPGDIDRILHATFEVPASKGYTVSDITIAGSPIQWASQITNTFQMSLMATVFANSGVTQTALSCTSLNNNPSAAVSAIQDATAFAAYRSIEQQMNELPLSIPILAFPLEPGMVRSNVALMLNTGDAPSGGTFKVVEGDVDIQVTGMQSVAGMQVYIVTLTAGANAKPGDKTILASIPGMPSSQQAAIGLLTVVGQLNGKQSSLAGQAKPYFRKGRA</sequence>
<keyword evidence="2" id="KW-1185">Reference proteome</keyword>
<name>A0AA86J0A5_9BURK</name>
<evidence type="ECO:0000313" key="2">
    <source>
        <dbReference type="Proteomes" id="UP001329151"/>
    </source>
</evidence>
<accession>A0AA86J0A5</accession>